<dbReference type="InterPro" id="IPR046342">
    <property type="entry name" value="CBS_dom_sf"/>
</dbReference>
<dbReference type="InterPro" id="IPR050511">
    <property type="entry name" value="AMPK_gamma/SDS23_families"/>
</dbReference>
<protein>
    <submittedName>
        <fullName evidence="7">AMP-activated serine/threonine-protein kinase regulatory subunit</fullName>
    </submittedName>
</protein>
<dbReference type="SMART" id="SM00116">
    <property type="entry name" value="CBS"/>
    <property type="match status" value="3"/>
</dbReference>
<evidence type="ECO:0000259" key="6">
    <source>
        <dbReference type="PROSITE" id="PS51371"/>
    </source>
</evidence>
<dbReference type="PROSITE" id="PS51371">
    <property type="entry name" value="CBS"/>
    <property type="match status" value="3"/>
</dbReference>
<accession>A0ABR0LBU8</accession>
<dbReference type="InterPro" id="IPR000644">
    <property type="entry name" value="CBS_dom"/>
</dbReference>
<evidence type="ECO:0000313" key="7">
    <source>
        <dbReference type="EMBL" id="KAK5146068.1"/>
    </source>
</evidence>
<feature type="compositionally biased region" description="Low complexity" evidence="5">
    <location>
        <begin position="90"/>
        <end position="140"/>
    </location>
</feature>
<comment type="similarity">
    <text evidence="1">Belongs to the 5'-AMP-activated protein kinase gamma subunit family.</text>
</comment>
<evidence type="ECO:0000256" key="1">
    <source>
        <dbReference type="ARBA" id="ARBA00006750"/>
    </source>
</evidence>
<feature type="domain" description="CBS" evidence="6">
    <location>
        <begin position="335"/>
        <end position="397"/>
    </location>
</feature>
<evidence type="ECO:0000256" key="2">
    <source>
        <dbReference type="ARBA" id="ARBA00022737"/>
    </source>
</evidence>
<evidence type="ECO:0000313" key="8">
    <source>
        <dbReference type="Proteomes" id="UP001308179"/>
    </source>
</evidence>
<dbReference type="CDD" id="cd04641">
    <property type="entry name" value="CBS_euAMPK_gamma-like_repeat2"/>
    <property type="match status" value="1"/>
</dbReference>
<feature type="region of interest" description="Disordered" evidence="5">
    <location>
        <begin position="1"/>
        <end position="201"/>
    </location>
</feature>
<feature type="domain" description="CBS" evidence="6">
    <location>
        <begin position="480"/>
        <end position="544"/>
    </location>
</feature>
<dbReference type="Gene3D" id="3.10.580.10">
    <property type="entry name" value="CBS-domain"/>
    <property type="match status" value="2"/>
</dbReference>
<name>A0ABR0LBU8_9PEZI</name>
<dbReference type="CDD" id="cd04618">
    <property type="entry name" value="CBS_euAMPK_gamma-like_repeat1"/>
    <property type="match status" value="1"/>
</dbReference>
<organism evidence="7 8">
    <name type="scientific">Rachicladosporium monterosium</name>
    <dbReference type="NCBI Taxonomy" id="1507873"/>
    <lineage>
        <taxon>Eukaryota</taxon>
        <taxon>Fungi</taxon>
        <taxon>Dikarya</taxon>
        <taxon>Ascomycota</taxon>
        <taxon>Pezizomycotina</taxon>
        <taxon>Dothideomycetes</taxon>
        <taxon>Dothideomycetidae</taxon>
        <taxon>Cladosporiales</taxon>
        <taxon>Cladosporiaceae</taxon>
        <taxon>Rachicladosporium</taxon>
    </lineage>
</organism>
<dbReference type="PANTHER" id="PTHR13780:SF35">
    <property type="entry name" value="LD22662P"/>
    <property type="match status" value="1"/>
</dbReference>
<reference evidence="7 8" key="1">
    <citation type="submission" date="2023-08" db="EMBL/GenBank/DDBJ databases">
        <title>Black Yeasts Isolated from many extreme environments.</title>
        <authorList>
            <person name="Coleine C."/>
            <person name="Stajich J.E."/>
            <person name="Selbmann L."/>
        </authorList>
    </citation>
    <scope>NUCLEOTIDE SEQUENCE [LARGE SCALE GENOMIC DNA]</scope>
    <source>
        <strain evidence="7 8">CCFEE 5386</strain>
    </source>
</reference>
<proteinExistence type="inferred from homology"/>
<dbReference type="SUPFAM" id="SSF54631">
    <property type="entry name" value="CBS-domain pair"/>
    <property type="match status" value="2"/>
</dbReference>
<sequence>MANDTRPHEAPGQGREEHDASLVALTQQVHATSLAAAEAPAPGKIRGGGSSSIAEQDDDDDASHDSGHSPPQSSSQDTHHGDSQQHHVFTPTTTTATTTTTPSSGSVAPASSREISGTATQQQPLPTSTATSSSGTGSPAPNHPAPEAQPTGAPPHFVAPSSYLRPVSRAAATVAPPTASSSQAVGSPTAGSRPGTERARNQMLSPLDREQIEGLRAIRAFLKVRTSYDVLPLSYRLIVFDTSLLVKKSLSILTQQGAVRSDDSTNIGYVFLTDNTTGIVSAPLWDSKTSTFAGLLTTSDYINVVQYYWQNPDALAQVDQFKLNSLREIERAIGVTPIETVSIHPSRPLYEACRRMLESRARRIPLVDVDDETRREMVVSVITQYRILKFVSVNVKETQWLKKPLRDINIGTFTDVATAHMDTPVMDVIHQLVKRNISCVPILDRDGTVLNVFEAVDVIALIKGGDYDNLNLSVGKSLAMRSEDFPGIYTCTLNDRLDTVFDTIRKSRVHRLVVIDEASQLKGLLSLSDILDYTLNSPLGDQDEQ</sequence>
<dbReference type="PANTHER" id="PTHR13780">
    <property type="entry name" value="AMP-ACTIVATED PROTEIN KINASE, GAMMA REGULATORY SUBUNIT"/>
    <property type="match status" value="1"/>
</dbReference>
<evidence type="ECO:0000256" key="5">
    <source>
        <dbReference type="SAM" id="MobiDB-lite"/>
    </source>
</evidence>
<gene>
    <name evidence="7" type="primary">SNF4</name>
    <name evidence="7" type="ORF">LTR32_002282</name>
</gene>
<dbReference type="Proteomes" id="UP001308179">
    <property type="component" value="Unassembled WGS sequence"/>
</dbReference>
<feature type="compositionally biased region" description="Basic and acidic residues" evidence="5">
    <location>
        <begin position="1"/>
        <end position="20"/>
    </location>
</feature>
<feature type="compositionally biased region" description="Low complexity" evidence="5">
    <location>
        <begin position="165"/>
        <end position="182"/>
    </location>
</feature>
<keyword evidence="3 4" id="KW-0129">CBS domain</keyword>
<comment type="caution">
    <text evidence="7">The sequence shown here is derived from an EMBL/GenBank/DDBJ whole genome shotgun (WGS) entry which is preliminary data.</text>
</comment>
<evidence type="ECO:0000256" key="3">
    <source>
        <dbReference type="ARBA" id="ARBA00023122"/>
    </source>
</evidence>
<dbReference type="EMBL" id="JAVRRR010000109">
    <property type="protein sequence ID" value="KAK5146068.1"/>
    <property type="molecule type" value="Genomic_DNA"/>
</dbReference>
<evidence type="ECO:0000256" key="4">
    <source>
        <dbReference type="PROSITE-ProRule" id="PRU00703"/>
    </source>
</evidence>
<keyword evidence="2" id="KW-0677">Repeat</keyword>
<feature type="domain" description="CBS" evidence="6">
    <location>
        <begin position="412"/>
        <end position="469"/>
    </location>
</feature>
<keyword evidence="8" id="KW-1185">Reference proteome</keyword>
<dbReference type="Pfam" id="PF00571">
    <property type="entry name" value="CBS"/>
    <property type="match status" value="3"/>
</dbReference>